<keyword evidence="8" id="KW-0131">Cell cycle</keyword>
<keyword evidence="4" id="KW-0132">Cell division</keyword>
<evidence type="ECO:0000256" key="7">
    <source>
        <dbReference type="ARBA" id="ARBA00023242"/>
    </source>
</evidence>
<comment type="subcellular location">
    <subcellularLocation>
        <location evidence="2">Chromosome</location>
        <location evidence="2">Centromere</location>
        <location evidence="2">Kinetochore</location>
    </subcellularLocation>
    <subcellularLocation>
        <location evidence="1">Nucleus</location>
    </subcellularLocation>
</comment>
<name>A0A7J7SYP5_RHIFE</name>
<evidence type="ECO:0000256" key="2">
    <source>
        <dbReference type="ARBA" id="ARBA00004629"/>
    </source>
</evidence>
<proteinExistence type="predicted"/>
<keyword evidence="9" id="KW-0137">Centromere</keyword>
<evidence type="ECO:0000256" key="10">
    <source>
        <dbReference type="SAM" id="MobiDB-lite"/>
    </source>
</evidence>
<dbReference type="Pfam" id="PF03980">
    <property type="entry name" value="Nnf1"/>
    <property type="match status" value="1"/>
</dbReference>
<evidence type="ECO:0000313" key="12">
    <source>
        <dbReference type="Proteomes" id="UP000585614"/>
    </source>
</evidence>
<sequence length="179" mass="19912">MAEASDVNVGGGCEEKGPEGSSPESVPPDTTISRMKLLDTTVDTFLQKLIAAGSYQRFTDCYKRFYQLQPEVTRRIYDKLVTQLQTSIREEVSDIKAEGNLEAVLNALDTIVEEGRGRKEPACGTPCSAGCRDRRLRTGSWRTPSWLGAGRCRSYSYRARPGGRPGRLSTKDARSWWPC</sequence>
<dbReference type="PANTHER" id="PTHR15459">
    <property type="entry name" value="POLYAMINE-MODULATED FACTOR 1"/>
    <property type="match status" value="1"/>
</dbReference>
<dbReference type="GO" id="GO:0005634">
    <property type="term" value="C:nucleus"/>
    <property type="evidence" value="ECO:0007669"/>
    <property type="project" value="UniProtKB-SubCell"/>
</dbReference>
<feature type="region of interest" description="Disordered" evidence="10">
    <location>
        <begin position="1"/>
        <end position="31"/>
    </location>
</feature>
<evidence type="ECO:0000256" key="9">
    <source>
        <dbReference type="ARBA" id="ARBA00023328"/>
    </source>
</evidence>
<dbReference type="InterPro" id="IPR007128">
    <property type="entry name" value="PMF1/Nnf1"/>
</dbReference>
<keyword evidence="7" id="KW-0539">Nucleus</keyword>
<dbReference type="GO" id="GO:0051301">
    <property type="term" value="P:cell division"/>
    <property type="evidence" value="ECO:0007669"/>
    <property type="project" value="UniProtKB-KW"/>
</dbReference>
<gene>
    <name evidence="11" type="ORF">mRhiFer1_013227</name>
</gene>
<keyword evidence="6" id="KW-0995">Kinetochore</keyword>
<evidence type="ECO:0000313" key="11">
    <source>
        <dbReference type="EMBL" id="KAF6293484.1"/>
    </source>
</evidence>
<feature type="compositionally biased region" description="Low complexity" evidence="10">
    <location>
        <begin position="19"/>
        <end position="28"/>
    </location>
</feature>
<dbReference type="PANTHER" id="PTHR15459:SF3">
    <property type="entry name" value="POLYAMINE-MODULATED FACTOR 1"/>
    <property type="match status" value="1"/>
</dbReference>
<protein>
    <submittedName>
        <fullName evidence="11">Polyamine modulated factor 1</fullName>
    </submittedName>
</protein>
<evidence type="ECO:0000256" key="6">
    <source>
        <dbReference type="ARBA" id="ARBA00022838"/>
    </source>
</evidence>
<evidence type="ECO:0000256" key="4">
    <source>
        <dbReference type="ARBA" id="ARBA00022618"/>
    </source>
</evidence>
<organism evidence="11 12">
    <name type="scientific">Rhinolophus ferrumequinum</name>
    <name type="common">Greater horseshoe bat</name>
    <dbReference type="NCBI Taxonomy" id="59479"/>
    <lineage>
        <taxon>Eukaryota</taxon>
        <taxon>Metazoa</taxon>
        <taxon>Chordata</taxon>
        <taxon>Craniata</taxon>
        <taxon>Vertebrata</taxon>
        <taxon>Euteleostomi</taxon>
        <taxon>Mammalia</taxon>
        <taxon>Eutheria</taxon>
        <taxon>Laurasiatheria</taxon>
        <taxon>Chiroptera</taxon>
        <taxon>Yinpterochiroptera</taxon>
        <taxon>Rhinolophoidea</taxon>
        <taxon>Rhinolophidae</taxon>
        <taxon>Rhinolophinae</taxon>
        <taxon>Rhinolophus</taxon>
    </lineage>
</organism>
<dbReference type="GO" id="GO:0007059">
    <property type="term" value="P:chromosome segregation"/>
    <property type="evidence" value="ECO:0007669"/>
    <property type="project" value="TreeGrafter"/>
</dbReference>
<dbReference type="AlphaFoldDB" id="A0A7J7SYP5"/>
<dbReference type="GO" id="GO:0000444">
    <property type="term" value="C:MIS12/MIND type complex"/>
    <property type="evidence" value="ECO:0007669"/>
    <property type="project" value="InterPro"/>
</dbReference>
<reference evidence="11 12" key="1">
    <citation type="journal article" date="2020" name="Nature">
        <title>Six reference-quality genomes reveal evolution of bat adaptations.</title>
        <authorList>
            <person name="Jebb D."/>
            <person name="Huang Z."/>
            <person name="Pippel M."/>
            <person name="Hughes G.M."/>
            <person name="Lavrichenko K."/>
            <person name="Devanna P."/>
            <person name="Winkler S."/>
            <person name="Jermiin L.S."/>
            <person name="Skirmuntt E.C."/>
            <person name="Katzourakis A."/>
            <person name="Burkitt-Gray L."/>
            <person name="Ray D.A."/>
            <person name="Sullivan K.A.M."/>
            <person name="Roscito J.G."/>
            <person name="Kirilenko B.M."/>
            <person name="Davalos L.M."/>
            <person name="Corthals A.P."/>
            <person name="Power M.L."/>
            <person name="Jones G."/>
            <person name="Ransome R.D."/>
            <person name="Dechmann D.K.N."/>
            <person name="Locatelli A.G."/>
            <person name="Puechmaille S.J."/>
            <person name="Fedrigo O."/>
            <person name="Jarvis E.D."/>
            <person name="Hiller M."/>
            <person name="Vernes S.C."/>
            <person name="Myers E.W."/>
            <person name="Teeling E.C."/>
        </authorList>
    </citation>
    <scope>NUCLEOTIDE SEQUENCE [LARGE SCALE GENOMIC DNA]</scope>
    <source>
        <strain evidence="11">MRhiFer1</strain>
        <tissue evidence="11">Lung</tissue>
    </source>
</reference>
<dbReference type="Proteomes" id="UP000585614">
    <property type="component" value="Unassembled WGS sequence"/>
</dbReference>
<keyword evidence="5" id="KW-0498">Mitosis</keyword>
<evidence type="ECO:0000256" key="1">
    <source>
        <dbReference type="ARBA" id="ARBA00004123"/>
    </source>
</evidence>
<evidence type="ECO:0000256" key="3">
    <source>
        <dbReference type="ARBA" id="ARBA00022454"/>
    </source>
</evidence>
<dbReference type="EMBL" id="JACAGC010000021">
    <property type="protein sequence ID" value="KAF6293484.1"/>
    <property type="molecule type" value="Genomic_DNA"/>
</dbReference>
<keyword evidence="3" id="KW-0158">Chromosome</keyword>
<comment type="caution">
    <text evidence="11">The sequence shown here is derived from an EMBL/GenBank/DDBJ whole genome shotgun (WGS) entry which is preliminary data.</text>
</comment>
<accession>A0A7J7SYP5</accession>
<evidence type="ECO:0000256" key="5">
    <source>
        <dbReference type="ARBA" id="ARBA00022776"/>
    </source>
</evidence>
<evidence type="ECO:0000256" key="8">
    <source>
        <dbReference type="ARBA" id="ARBA00023306"/>
    </source>
</evidence>